<comment type="cofactor">
    <cofactor evidence="1">
        <name>pantetheine 4'-phosphate</name>
        <dbReference type="ChEBI" id="CHEBI:47942"/>
    </cofactor>
</comment>
<feature type="domain" description="Carrier" evidence="5">
    <location>
        <begin position="1022"/>
        <end position="1064"/>
    </location>
</feature>
<dbReference type="Pfam" id="PF00550">
    <property type="entry name" value="PP-binding"/>
    <property type="match status" value="1"/>
</dbReference>
<feature type="domain" description="Condensation" evidence="6">
    <location>
        <begin position="8"/>
        <end position="420"/>
    </location>
</feature>
<keyword evidence="3" id="KW-0597">Phosphoprotein</keyword>
<dbReference type="Gene3D" id="3.40.50.12780">
    <property type="entry name" value="N-terminal domain of ligase-like"/>
    <property type="match status" value="1"/>
</dbReference>
<evidence type="ECO:0000259" key="5">
    <source>
        <dbReference type="Pfam" id="PF00550"/>
    </source>
</evidence>
<dbReference type="eggNOG" id="COG1020">
    <property type="taxonomic scope" value="Bacteria"/>
</dbReference>
<dbReference type="InterPro" id="IPR042099">
    <property type="entry name" value="ANL_N_sf"/>
</dbReference>
<dbReference type="InterPro" id="IPR001242">
    <property type="entry name" value="Condensation_dom"/>
</dbReference>
<dbReference type="PROSITE" id="PS00012">
    <property type="entry name" value="PHOSPHOPANTETHEINE"/>
    <property type="match status" value="1"/>
</dbReference>
<dbReference type="Pfam" id="PF00501">
    <property type="entry name" value="AMP-binding"/>
    <property type="match status" value="1"/>
</dbReference>
<dbReference type="GO" id="GO:0005737">
    <property type="term" value="C:cytoplasm"/>
    <property type="evidence" value="ECO:0007669"/>
    <property type="project" value="TreeGrafter"/>
</dbReference>
<dbReference type="GO" id="GO:0043041">
    <property type="term" value="P:amino acid activation for nonribosomal peptide biosynthetic process"/>
    <property type="evidence" value="ECO:0007669"/>
    <property type="project" value="TreeGrafter"/>
</dbReference>
<dbReference type="RefSeq" id="WP_011397265.1">
    <property type="nucleotide sequence ID" value="NC_007645.1"/>
</dbReference>
<evidence type="ECO:0000256" key="3">
    <source>
        <dbReference type="ARBA" id="ARBA00022553"/>
    </source>
</evidence>
<dbReference type="KEGG" id="hch:HCH_03450"/>
<dbReference type="SUPFAM" id="SSF52777">
    <property type="entry name" value="CoA-dependent acyltransferases"/>
    <property type="match status" value="3"/>
</dbReference>
<evidence type="ECO:0000313" key="8">
    <source>
        <dbReference type="Proteomes" id="UP000000238"/>
    </source>
</evidence>
<dbReference type="GO" id="GO:0003824">
    <property type="term" value="F:catalytic activity"/>
    <property type="evidence" value="ECO:0007669"/>
    <property type="project" value="InterPro"/>
</dbReference>
<dbReference type="Gene3D" id="3.30.559.30">
    <property type="entry name" value="Nonribosomal peptide synthetase, condensation domain"/>
    <property type="match status" value="1"/>
</dbReference>
<dbReference type="Pfam" id="PF00668">
    <property type="entry name" value="Condensation"/>
    <property type="match status" value="1"/>
</dbReference>
<feature type="domain" description="AMP-dependent synthetase/ligase" evidence="4">
    <location>
        <begin position="477"/>
        <end position="824"/>
    </location>
</feature>
<dbReference type="InterPro" id="IPR009081">
    <property type="entry name" value="PP-bd_ACP"/>
</dbReference>
<dbReference type="EMBL" id="CP000155">
    <property type="protein sequence ID" value="ABC30197.1"/>
    <property type="molecule type" value="Genomic_DNA"/>
</dbReference>
<dbReference type="Gene3D" id="1.10.1200.10">
    <property type="entry name" value="ACP-like"/>
    <property type="match status" value="1"/>
</dbReference>
<dbReference type="InterPro" id="IPR023213">
    <property type="entry name" value="CAT-like_dom_sf"/>
</dbReference>
<dbReference type="GO" id="GO:0044550">
    <property type="term" value="P:secondary metabolite biosynthetic process"/>
    <property type="evidence" value="ECO:0007669"/>
    <property type="project" value="TreeGrafter"/>
</dbReference>
<dbReference type="InterPro" id="IPR045851">
    <property type="entry name" value="AMP-bd_C_sf"/>
</dbReference>
<evidence type="ECO:0000259" key="6">
    <source>
        <dbReference type="Pfam" id="PF00668"/>
    </source>
</evidence>
<dbReference type="SUPFAM" id="SSF47336">
    <property type="entry name" value="ACP-like"/>
    <property type="match status" value="1"/>
</dbReference>
<dbReference type="InterPro" id="IPR036736">
    <property type="entry name" value="ACP-like_sf"/>
</dbReference>
<evidence type="ECO:0000256" key="2">
    <source>
        <dbReference type="ARBA" id="ARBA00022450"/>
    </source>
</evidence>
<dbReference type="SUPFAM" id="SSF56801">
    <property type="entry name" value="Acetyl-CoA synthetase-like"/>
    <property type="match status" value="1"/>
</dbReference>
<dbReference type="Gene3D" id="3.30.559.10">
    <property type="entry name" value="Chloramphenicol acetyltransferase-like domain"/>
    <property type="match status" value="2"/>
</dbReference>
<evidence type="ECO:0000256" key="1">
    <source>
        <dbReference type="ARBA" id="ARBA00001957"/>
    </source>
</evidence>
<keyword evidence="8" id="KW-1185">Reference proteome</keyword>
<dbReference type="HOGENOM" id="CLU_245170_0_0_6"/>
<dbReference type="InterPro" id="IPR000873">
    <property type="entry name" value="AMP-dep_synth/lig_dom"/>
</dbReference>
<dbReference type="Proteomes" id="UP000000238">
    <property type="component" value="Chromosome"/>
</dbReference>
<dbReference type="PROSITE" id="PS00455">
    <property type="entry name" value="AMP_BINDING"/>
    <property type="match status" value="1"/>
</dbReference>
<dbReference type="PANTHER" id="PTHR45527:SF1">
    <property type="entry name" value="FATTY ACID SYNTHASE"/>
    <property type="match status" value="1"/>
</dbReference>
<dbReference type="GO" id="GO:0031177">
    <property type="term" value="F:phosphopantetheine binding"/>
    <property type="evidence" value="ECO:0007669"/>
    <property type="project" value="TreeGrafter"/>
</dbReference>
<name>Q2SGM7_HAHCH</name>
<dbReference type="PANTHER" id="PTHR45527">
    <property type="entry name" value="NONRIBOSOMAL PEPTIDE SYNTHETASE"/>
    <property type="match status" value="1"/>
</dbReference>
<dbReference type="InterPro" id="IPR006162">
    <property type="entry name" value="Ppantetheine_attach_site"/>
</dbReference>
<keyword evidence="2" id="KW-0596">Phosphopantetheine</keyword>
<accession>Q2SGM7</accession>
<dbReference type="Gene3D" id="3.30.300.30">
    <property type="match status" value="1"/>
</dbReference>
<gene>
    <name evidence="7" type="ordered locus">HCH_03450</name>
</gene>
<dbReference type="STRING" id="349521.HCH_03450"/>
<proteinExistence type="predicted"/>
<organism evidence="7 8">
    <name type="scientific">Hahella chejuensis (strain KCTC 2396)</name>
    <dbReference type="NCBI Taxonomy" id="349521"/>
    <lineage>
        <taxon>Bacteria</taxon>
        <taxon>Pseudomonadati</taxon>
        <taxon>Pseudomonadota</taxon>
        <taxon>Gammaproteobacteria</taxon>
        <taxon>Oceanospirillales</taxon>
        <taxon>Hahellaceae</taxon>
        <taxon>Hahella</taxon>
    </lineage>
</organism>
<reference evidence="7 8" key="1">
    <citation type="journal article" date="2005" name="Nucleic Acids Res.">
        <title>Genomic blueprint of Hahella chejuensis, a marine microbe producing an algicidal agent.</title>
        <authorList>
            <person name="Jeong H."/>
            <person name="Yim J.H."/>
            <person name="Lee C."/>
            <person name="Choi S.-H."/>
            <person name="Park Y.K."/>
            <person name="Yoon S.H."/>
            <person name="Hur C.-G."/>
            <person name="Kang H.-Y."/>
            <person name="Kim D."/>
            <person name="Lee H.H."/>
            <person name="Park K.H."/>
            <person name="Park S.-H."/>
            <person name="Park H.-S."/>
            <person name="Lee H.K."/>
            <person name="Oh T.K."/>
            <person name="Kim J.F."/>
        </authorList>
    </citation>
    <scope>NUCLEOTIDE SEQUENCE [LARGE SCALE GENOMIC DNA]</scope>
    <source>
        <strain evidence="7 8">KCTC 2396</strain>
    </source>
</reference>
<evidence type="ECO:0000259" key="4">
    <source>
        <dbReference type="Pfam" id="PF00501"/>
    </source>
</evidence>
<dbReference type="InterPro" id="IPR020845">
    <property type="entry name" value="AMP-binding_CS"/>
</dbReference>
<sequence>MMNTLTFELSRSQQTVFKMEAFHLSGRRFYLGGVARLHGDLALERLAQAAVAVTQAEDVFHIGFVANASDALWRGVRHEAPWADVQKVDFSQHPDPEQAFSQWAERQLLLEEDLSRTPIRVFAVQYRDQQSGWFVKAHHAAADGAALALLMERLAAALEGDACGLVGSPAFSVMAEREQEYEASPRWSRDAQYWRSLFGESAAQQSGRQPIGDYRGGEARSRRVRLSLRAEQNALLVQFRSSGGSVFRLFFAAVAYAQMVVEDGDAVLVQAPMLNRWSEDEKRAIAMAVAPVLVPVSRAAGETVADCYRVLRKGLQKALAHSRYAPGARWGDFASQDWKRVIPAFGVSYQTGAFQPSVSGAQVEIDHLQAVEALFATVHIHDRFEDGSIKLEADFRRQWSEPQCRAFLQTVVDYAMEAAADVMTAAETRPKTHKTYETEVSQSVEETMTPISVRIRDAFQRYSNQILFSASPESDPIYYRQGWDWMRALREQLRQQRADDDRPVMILGRRTPATVLAYLACLIDNITVVPVCPTTPAARLLTIARNSGASLCLYVEPDQSLAESLELPLALLDMSVPLEWSSHQASESSVWSTTMAPTPDALTAAAQDKPAYILYTSGSTGEPKGVAISPVALAHYAVAATEAYAGERPFNTPLFTSFGFDLTQTSILVPVLSGGFMQPHEQDIRDNPELLRSLLADERLSGVKCTPSHLSLLTEHSVPRRQPLTFVVGGENLSEGLVRQALRVFPAGSCVVNEYGPTEATVGCCIHTSHSSTVAAEDSAGVTPIGAPLGAARMSVRDARGEPMPQGFQGELWIGGPVLAEGYLNNSMQTDAKFVRSRRDGHRWYRSGDLGVLDAQGELHCLGRIDEEFKVRGYRIHPTEIEKAVESALAALGAEDRQGKIKALKLAAANASHASDGAGENRELVALCSSAPIPYDAPDFQARLQDRLPDAWLPGLYCTVAPWPVNANGKVDMKALTAAAHNALAATLTPSRSIGAQDADAAQTYTLPEWLNDDFFAPIWPQGVDLKASFLALGGDSIKAIRLAALLAKQGVRVGAGELLSMSALGAVLEKACANGQTQHAGEAIAIGDVDANWITHLPSVRWMREQGFHYPDHLQQGVTLAAPSSLAPERIHAAVLAVQARHKIFALRTNADLSACHFESASTSLPVHKLATGETLMARLRRLQSAVSLQHQPSVHEIVCDPASNQNYLIWVCHHLICDVHSWIYLLDELDQALGDATIAGGEVEAGAFLWGKWLRDHGGEAPVTPCGDAAATAEPVRLTLTLSGADIQDMERRLKAERTQLLAAALIAALDEDDATRAQPVALFEHHGRVFSAANVPREWDGALANAVGWFTGFHQVSLDPLAQGASAQLREIKSRCCDGRQNWLRHLGAQTQRVRPLLCINDIGGGLSGQWRHFTLTPSLSGGFRHPQERSVADFDLLVFDERESGAVSVELRLGVPGASETRAIQYLTQLNAGLSAWRDALLGEGDAISGAPSVLLPSDFPFCQLSQTELDLIINGAAV</sequence>
<evidence type="ECO:0000313" key="7">
    <source>
        <dbReference type="EMBL" id="ABC30197.1"/>
    </source>
</evidence>
<protein>
    <submittedName>
        <fullName evidence="7">Non-ribosomal peptide synthetase modules and related protein</fullName>
    </submittedName>
</protein>